<dbReference type="InterPro" id="IPR006939">
    <property type="entry name" value="SNF5"/>
</dbReference>
<proteinExistence type="predicted"/>
<keyword evidence="1" id="KW-1185">Reference proteome</keyword>
<organism evidence="1 2">
    <name type="scientific">Mesorhabditis belari</name>
    <dbReference type="NCBI Taxonomy" id="2138241"/>
    <lineage>
        <taxon>Eukaryota</taxon>
        <taxon>Metazoa</taxon>
        <taxon>Ecdysozoa</taxon>
        <taxon>Nematoda</taxon>
        <taxon>Chromadorea</taxon>
        <taxon>Rhabditida</taxon>
        <taxon>Rhabditina</taxon>
        <taxon>Rhabditomorpha</taxon>
        <taxon>Rhabditoidea</taxon>
        <taxon>Rhabditidae</taxon>
        <taxon>Mesorhabditinae</taxon>
        <taxon>Mesorhabditis</taxon>
    </lineage>
</organism>
<dbReference type="AlphaFoldDB" id="A0AAF3J3W9"/>
<dbReference type="WBParaSite" id="MBELARI_LOCUS14615">
    <property type="protein sequence ID" value="MBELARI_LOCUS14615"/>
    <property type="gene ID" value="MBELARI_LOCUS14615"/>
</dbReference>
<sequence>MSEQSNNPEDFAQVLCAELSLGGEFRAIIPYSIRGQLNWNQKTCAFSESPLPTVDGSFRNPSDCEQWGPFLETLTDAEIEKKMRDQDRNARRMRRLVGKITFIIS</sequence>
<dbReference type="GO" id="GO:0000228">
    <property type="term" value="C:nuclear chromosome"/>
    <property type="evidence" value="ECO:0007669"/>
    <property type="project" value="InterPro"/>
</dbReference>
<dbReference type="Pfam" id="PF04855">
    <property type="entry name" value="SNF5"/>
    <property type="match status" value="1"/>
</dbReference>
<name>A0AAF3J3W9_9BILA</name>
<protein>
    <submittedName>
        <fullName evidence="2">Uncharacterized protein</fullName>
    </submittedName>
</protein>
<evidence type="ECO:0000313" key="2">
    <source>
        <dbReference type="WBParaSite" id="MBELARI_LOCUS14615"/>
    </source>
</evidence>
<dbReference type="Proteomes" id="UP000887575">
    <property type="component" value="Unassembled WGS sequence"/>
</dbReference>
<dbReference type="GO" id="GO:0006338">
    <property type="term" value="P:chromatin remodeling"/>
    <property type="evidence" value="ECO:0007669"/>
    <property type="project" value="InterPro"/>
</dbReference>
<evidence type="ECO:0000313" key="1">
    <source>
        <dbReference type="Proteomes" id="UP000887575"/>
    </source>
</evidence>
<accession>A0AAF3J3W9</accession>
<reference evidence="2" key="1">
    <citation type="submission" date="2024-02" db="UniProtKB">
        <authorList>
            <consortium name="WormBaseParasite"/>
        </authorList>
    </citation>
    <scope>IDENTIFICATION</scope>
</reference>